<comment type="caution">
    <text evidence="2">The sequence shown here is derived from an EMBL/GenBank/DDBJ whole genome shotgun (WGS) entry which is preliminary data.</text>
</comment>
<keyword evidence="2" id="KW-0378">Hydrolase</keyword>
<accession>A0A2P6Q0H7</accession>
<proteinExistence type="predicted"/>
<dbReference type="STRING" id="74649.A0A2P6Q0H7"/>
<dbReference type="Gramene" id="PRQ27675">
    <property type="protein sequence ID" value="PRQ27675"/>
    <property type="gene ID" value="RchiOBHm_Chr6g0307821"/>
</dbReference>
<dbReference type="InterPro" id="IPR002885">
    <property type="entry name" value="PPR_rpt"/>
</dbReference>
<evidence type="ECO:0000313" key="2">
    <source>
        <dbReference type="EMBL" id="PRQ27675.1"/>
    </source>
</evidence>
<dbReference type="Gene3D" id="3.40.50.12390">
    <property type="match status" value="1"/>
</dbReference>
<dbReference type="AlphaFoldDB" id="A0A2P6Q0H7"/>
<dbReference type="GO" id="GO:0003676">
    <property type="term" value="F:nucleic acid binding"/>
    <property type="evidence" value="ECO:0007669"/>
    <property type="project" value="InterPro"/>
</dbReference>
<keyword evidence="3" id="KW-1185">Reference proteome</keyword>
<protein>
    <submittedName>
        <fullName evidence="2">Putative 5-3 exonuclease</fullName>
    </submittedName>
</protein>
<dbReference type="OrthoDB" id="1728941at2759"/>
<reference evidence="2 3" key="1">
    <citation type="journal article" date="2018" name="Nat. Genet.">
        <title>The Rosa genome provides new insights in the design of modern roses.</title>
        <authorList>
            <person name="Bendahmane M."/>
        </authorList>
    </citation>
    <scope>NUCLEOTIDE SEQUENCE [LARGE SCALE GENOMIC DNA]</scope>
    <source>
        <strain evidence="3">cv. Old Blush</strain>
    </source>
</reference>
<dbReference type="NCBIfam" id="TIGR00756">
    <property type="entry name" value="PPR"/>
    <property type="match status" value="1"/>
</dbReference>
<evidence type="ECO:0000313" key="3">
    <source>
        <dbReference type="Proteomes" id="UP000238479"/>
    </source>
</evidence>
<dbReference type="InterPro" id="IPR004859">
    <property type="entry name" value="Xrn1_N"/>
</dbReference>
<evidence type="ECO:0000259" key="1">
    <source>
        <dbReference type="Pfam" id="PF03159"/>
    </source>
</evidence>
<name>A0A2P6Q0H7_ROSCH</name>
<keyword evidence="2" id="KW-0540">Nuclease</keyword>
<organism evidence="2 3">
    <name type="scientific">Rosa chinensis</name>
    <name type="common">China rose</name>
    <dbReference type="NCBI Taxonomy" id="74649"/>
    <lineage>
        <taxon>Eukaryota</taxon>
        <taxon>Viridiplantae</taxon>
        <taxon>Streptophyta</taxon>
        <taxon>Embryophyta</taxon>
        <taxon>Tracheophyta</taxon>
        <taxon>Spermatophyta</taxon>
        <taxon>Magnoliopsida</taxon>
        <taxon>eudicotyledons</taxon>
        <taxon>Gunneridae</taxon>
        <taxon>Pentapetalae</taxon>
        <taxon>rosids</taxon>
        <taxon>fabids</taxon>
        <taxon>Rosales</taxon>
        <taxon>Rosaceae</taxon>
        <taxon>Rosoideae</taxon>
        <taxon>Rosoideae incertae sedis</taxon>
        <taxon>Rosa</taxon>
    </lineage>
</organism>
<dbReference type="EMBL" id="PDCK01000044">
    <property type="protein sequence ID" value="PRQ27675.1"/>
    <property type="molecule type" value="Genomic_DNA"/>
</dbReference>
<keyword evidence="2" id="KW-0269">Exonuclease</keyword>
<gene>
    <name evidence="2" type="ORF">RchiOBHm_Chr6g0307821</name>
</gene>
<feature type="domain" description="Xrn1 N-terminal" evidence="1">
    <location>
        <begin position="20"/>
        <end position="55"/>
    </location>
</feature>
<sequence>MLKVSKVFESYEIIDSLGPEVILDDANVPGEGEQKVMSYIRLQRNLLRIREVLEHIRELKNKEVMLLSGYFETLVKGLCRANRFADALEILDIMKKRDFVDKNVYGIIT</sequence>
<dbReference type="Pfam" id="PF03159">
    <property type="entry name" value="XRN_N"/>
    <property type="match status" value="1"/>
</dbReference>
<dbReference type="GO" id="GO:0004527">
    <property type="term" value="F:exonuclease activity"/>
    <property type="evidence" value="ECO:0007669"/>
    <property type="project" value="UniProtKB-KW"/>
</dbReference>
<dbReference type="Pfam" id="PF12854">
    <property type="entry name" value="PPR_1"/>
    <property type="match status" value="1"/>
</dbReference>
<dbReference type="Proteomes" id="UP000238479">
    <property type="component" value="Chromosome 6"/>
</dbReference>